<evidence type="ECO:0000256" key="2">
    <source>
        <dbReference type="SAM" id="Phobius"/>
    </source>
</evidence>
<dbReference type="EMBL" id="JBHMBL010000003">
    <property type="protein sequence ID" value="MFB9643178.1"/>
    <property type="molecule type" value="Genomic_DNA"/>
</dbReference>
<accession>A0ABV5SS59</accession>
<keyword evidence="4" id="KW-1185">Reference proteome</keyword>
<feature type="transmembrane region" description="Helical" evidence="2">
    <location>
        <begin position="58"/>
        <end position="83"/>
    </location>
</feature>
<dbReference type="Proteomes" id="UP001589667">
    <property type="component" value="Unassembled WGS sequence"/>
</dbReference>
<feature type="transmembrane region" description="Helical" evidence="2">
    <location>
        <begin position="115"/>
        <end position="135"/>
    </location>
</feature>
<keyword evidence="2" id="KW-0472">Membrane</keyword>
<feature type="transmembrane region" description="Helical" evidence="2">
    <location>
        <begin position="90"/>
        <end position="109"/>
    </location>
</feature>
<evidence type="ECO:0000313" key="3">
    <source>
        <dbReference type="EMBL" id="MFB9643178.1"/>
    </source>
</evidence>
<organism evidence="3 4">
    <name type="scientific">Agromyces lapidis</name>
    <dbReference type="NCBI Taxonomy" id="279574"/>
    <lineage>
        <taxon>Bacteria</taxon>
        <taxon>Bacillati</taxon>
        <taxon>Actinomycetota</taxon>
        <taxon>Actinomycetes</taxon>
        <taxon>Micrococcales</taxon>
        <taxon>Microbacteriaceae</taxon>
        <taxon>Agromyces</taxon>
    </lineage>
</organism>
<proteinExistence type="predicted"/>
<keyword evidence="2" id="KW-1133">Transmembrane helix</keyword>
<evidence type="ECO:0000256" key="1">
    <source>
        <dbReference type="SAM" id="MobiDB-lite"/>
    </source>
</evidence>
<keyword evidence="2" id="KW-0812">Transmembrane</keyword>
<gene>
    <name evidence="3" type="ORF">ACFFQV_12850</name>
</gene>
<evidence type="ECO:0000313" key="4">
    <source>
        <dbReference type="Proteomes" id="UP001589667"/>
    </source>
</evidence>
<dbReference type="RefSeq" id="WP_157424968.1">
    <property type="nucleotide sequence ID" value="NZ_BAAANI010000004.1"/>
</dbReference>
<feature type="compositionally biased region" description="Low complexity" evidence="1">
    <location>
        <begin position="151"/>
        <end position="175"/>
    </location>
</feature>
<reference evidence="3 4" key="1">
    <citation type="submission" date="2024-09" db="EMBL/GenBank/DDBJ databases">
        <authorList>
            <person name="Sun Q."/>
            <person name="Mori K."/>
        </authorList>
    </citation>
    <scope>NUCLEOTIDE SEQUENCE [LARGE SCALE GENOMIC DNA]</scope>
    <source>
        <strain evidence="3 4">JCM 14321</strain>
    </source>
</reference>
<feature type="region of interest" description="Disordered" evidence="1">
    <location>
        <begin position="143"/>
        <end position="175"/>
    </location>
</feature>
<name>A0ABV5SS59_9MICO</name>
<comment type="caution">
    <text evidence="3">The sequence shown here is derived from an EMBL/GenBank/DDBJ whole genome shotgun (WGS) entry which is preliminary data.</text>
</comment>
<evidence type="ECO:0008006" key="5">
    <source>
        <dbReference type="Google" id="ProtNLM"/>
    </source>
</evidence>
<protein>
    <recommendedName>
        <fullName evidence="5">DUF4383 domain-containing protein</fullName>
    </recommendedName>
</protein>
<sequence length="175" mass="17570">MRKLYTGLAWTVAGAVVVQAAAIAFAFGGMLNLVSEGGVVDKALLESFQAAGVGELGFMIHGLVGGILIPLIALTLLVVSFFVRVRGAKLWAATVFGLVALQVVLGFSITDVPYLGLIHGANALAVVAAASVAALRVRRGRTTDAGEASGARATAESADAPPASPEGASPDAVTA</sequence>